<dbReference type="Pfam" id="PF00112">
    <property type="entry name" value="Peptidase_C1"/>
    <property type="match status" value="1"/>
</dbReference>
<dbReference type="PANTHER" id="PTHR12411">
    <property type="entry name" value="CYSTEINE PROTEASE FAMILY C1-RELATED"/>
    <property type="match status" value="1"/>
</dbReference>
<feature type="compositionally biased region" description="Basic and acidic residues" evidence="4">
    <location>
        <begin position="319"/>
        <end position="328"/>
    </location>
</feature>
<dbReference type="InterPro" id="IPR013201">
    <property type="entry name" value="Prot_inhib_I29"/>
</dbReference>
<dbReference type="CDD" id="cd02248">
    <property type="entry name" value="Peptidase_C1A"/>
    <property type="match status" value="1"/>
</dbReference>
<keyword evidence="7" id="KW-0645">Protease</keyword>
<reference evidence="7 8" key="1">
    <citation type="submission" date="2014-06" db="EMBL/GenBank/DDBJ databases">
        <authorList>
            <person name="Swart Estienne"/>
        </authorList>
    </citation>
    <scope>NUCLEOTIDE SEQUENCE [LARGE SCALE GENOMIC DNA]</scope>
    <source>
        <strain evidence="7 8">130c</strain>
    </source>
</reference>
<feature type="compositionally biased region" description="Polar residues" evidence="4">
    <location>
        <begin position="491"/>
        <end position="510"/>
    </location>
</feature>
<dbReference type="Proteomes" id="UP000039865">
    <property type="component" value="Unassembled WGS sequence"/>
</dbReference>
<dbReference type="InterPro" id="IPR038765">
    <property type="entry name" value="Papain-like_cys_pep_sf"/>
</dbReference>
<dbReference type="InterPro" id="IPR013128">
    <property type="entry name" value="Peptidase_C1A"/>
</dbReference>
<feature type="region of interest" description="Disordered" evidence="4">
    <location>
        <begin position="319"/>
        <end position="341"/>
    </location>
</feature>
<dbReference type="GO" id="GO:0008234">
    <property type="term" value="F:cysteine-type peptidase activity"/>
    <property type="evidence" value="ECO:0007669"/>
    <property type="project" value="InterPro"/>
</dbReference>
<keyword evidence="8" id="KW-1185">Reference proteome</keyword>
<dbReference type="AlphaFoldDB" id="A0A078A9H0"/>
<dbReference type="OrthoDB" id="190265at2759"/>
<keyword evidence="7" id="KW-0378">Hydrolase</keyword>
<dbReference type="Pfam" id="PF08246">
    <property type="entry name" value="Inhibitor_I29"/>
    <property type="match status" value="1"/>
</dbReference>
<feature type="region of interest" description="Disordered" evidence="4">
    <location>
        <begin position="485"/>
        <end position="510"/>
    </location>
</feature>
<keyword evidence="2" id="KW-0865">Zymogen</keyword>
<comment type="similarity">
    <text evidence="1">Belongs to the peptidase C1 family.</text>
</comment>
<evidence type="ECO:0000256" key="4">
    <source>
        <dbReference type="SAM" id="MobiDB-lite"/>
    </source>
</evidence>
<keyword evidence="3" id="KW-1015">Disulfide bond</keyword>
<feature type="domain" description="Peptidase C1A papain C-terminal" evidence="5">
    <location>
        <begin position="766"/>
        <end position="1001"/>
    </location>
</feature>
<dbReference type="InterPro" id="IPR039417">
    <property type="entry name" value="Peptidase_C1A_papain-like"/>
</dbReference>
<dbReference type="GO" id="GO:0006508">
    <property type="term" value="P:proteolysis"/>
    <property type="evidence" value="ECO:0007669"/>
    <property type="project" value="UniProtKB-KW"/>
</dbReference>
<gene>
    <name evidence="7" type="primary">Contig1303.g1427</name>
    <name evidence="7" type="ORF">STYLEM_7890</name>
</gene>
<evidence type="ECO:0000259" key="6">
    <source>
        <dbReference type="SMART" id="SM00848"/>
    </source>
</evidence>
<feature type="compositionally biased region" description="Polar residues" evidence="4">
    <location>
        <begin position="332"/>
        <end position="341"/>
    </location>
</feature>
<sequence length="1011" mass="116064">MKDQQQYLGTLAKNVQSQKLAMARTSSLDRILQALQKPKQDGSPYNSKNSNQLYNEIAFADNQLQKNQLLQQNQAMQGQAFQNANQKEQNNSLGQNYNNTLQDKTNSQNSITYQITKSNQKHKTLDYQQLQQQQLFMMQSNSRTQFSNQQQINNGDGQTLFQSMKNSIKIVRPKMKEGIVSNGMVKQYQSQKQLNPYVQPITTAQQELVYMKTQQGFQVSKLKNKSNPYLRKQNARAFSQQKRKIQDLLNHVYKSKQQQKSGPQSRSITPENQRPQGREKAQNKDQKKSNKDLQIVSENQEENSQCELLDIEQIRDLRRQQSHQDQRGAFHKTQSISTTGQSIQIGNNHQESQSDNVLKIFSKPNIQGKFFETFSREGFLSNEEGLRIQQVQIGNTMQKRQINIAHTNIANQLKHLSEEQRQSALKFLTLQNTFQTVKPQSQSSNNRPIRSIAQFQPLSTQNKTKNQEPLISEKQDHQMFGTRMSIKPQDSKNPQQSRNSLTIHSLNPQRTNSGYNINGIYIQKNPNTNNQDELISLNESSICQNLDEPTLIKDDESIIDFNNLQKQMTKGLQLIEQGIKLNQGLPNTRLKEEMELRMIKKMYQQNIGFKIDSKTSRTTSKTLKILSGVALISALALFGVYQFQETLIDSHYTINTFDQDMYSPIMKEYMNFLAQYQKTYASIHDIKDRYMKFKRNFEAIMKHNADEEQTFEMGINEYSDLTEEEFQKQMISGVLIRPEHAARVKSLPDPDEEKILLRGEAKNINVPDEVNWYKEGKVTRPYNQASCGACWAFSAISALESLALISGTVSSLKELSVQQLVDCDEVNFACGGGWMYDAFAYVLHNGVALNDGYPRKYSARRMGCNYRPAQQEYFRNTGMIEEDGNTNQRMKELVSKQPISIAMFTPGMLQSYKKGVVTEDYLKCSSLRNEVNHGILLVGYGKVKPGEKKVRGKCQEYWIIRNSWGGNWGEEGFFRICMDKAGAKDRKYGACLVNKFATWPNMDGEIIAPTD</sequence>
<dbReference type="InterPro" id="IPR025661">
    <property type="entry name" value="Pept_asp_AS"/>
</dbReference>
<dbReference type="PROSITE" id="PS00139">
    <property type="entry name" value="THIOL_PROTEASE_CYS"/>
    <property type="match status" value="1"/>
</dbReference>
<evidence type="ECO:0000256" key="2">
    <source>
        <dbReference type="ARBA" id="ARBA00023145"/>
    </source>
</evidence>
<protein>
    <submittedName>
        <fullName evidence="7">Gut cathepsin l-like cysteine protease</fullName>
    </submittedName>
</protein>
<dbReference type="SMART" id="SM00645">
    <property type="entry name" value="Pept_C1"/>
    <property type="match status" value="1"/>
</dbReference>
<feature type="region of interest" description="Disordered" evidence="4">
    <location>
        <begin position="254"/>
        <end position="299"/>
    </location>
</feature>
<dbReference type="Gene3D" id="3.90.70.10">
    <property type="entry name" value="Cysteine proteinases"/>
    <property type="match status" value="1"/>
</dbReference>
<evidence type="ECO:0000256" key="1">
    <source>
        <dbReference type="ARBA" id="ARBA00008455"/>
    </source>
</evidence>
<accession>A0A078A9H0</accession>
<dbReference type="SMART" id="SM00848">
    <property type="entry name" value="Inhibitor_I29"/>
    <property type="match status" value="1"/>
</dbReference>
<dbReference type="SUPFAM" id="SSF54001">
    <property type="entry name" value="Cysteine proteinases"/>
    <property type="match status" value="1"/>
</dbReference>
<organism evidence="7 8">
    <name type="scientific">Stylonychia lemnae</name>
    <name type="common">Ciliate</name>
    <dbReference type="NCBI Taxonomy" id="5949"/>
    <lineage>
        <taxon>Eukaryota</taxon>
        <taxon>Sar</taxon>
        <taxon>Alveolata</taxon>
        <taxon>Ciliophora</taxon>
        <taxon>Intramacronucleata</taxon>
        <taxon>Spirotrichea</taxon>
        <taxon>Stichotrichia</taxon>
        <taxon>Sporadotrichida</taxon>
        <taxon>Oxytrichidae</taxon>
        <taxon>Stylonychinae</taxon>
        <taxon>Stylonychia</taxon>
    </lineage>
</organism>
<dbReference type="PRINTS" id="PR00705">
    <property type="entry name" value="PAPAIN"/>
</dbReference>
<evidence type="ECO:0000259" key="5">
    <source>
        <dbReference type="SMART" id="SM00645"/>
    </source>
</evidence>
<name>A0A078A9H0_STYLE</name>
<dbReference type="InterPro" id="IPR000668">
    <property type="entry name" value="Peptidase_C1A_C"/>
</dbReference>
<feature type="domain" description="Cathepsin propeptide inhibitor" evidence="6">
    <location>
        <begin position="669"/>
        <end position="726"/>
    </location>
</feature>
<dbReference type="EMBL" id="CCKQ01007525">
    <property type="protein sequence ID" value="CDW78905.1"/>
    <property type="molecule type" value="Genomic_DNA"/>
</dbReference>
<feature type="compositionally biased region" description="Low complexity" evidence="4">
    <location>
        <begin position="255"/>
        <end position="267"/>
    </location>
</feature>
<evidence type="ECO:0000313" key="7">
    <source>
        <dbReference type="EMBL" id="CDW78905.1"/>
    </source>
</evidence>
<dbReference type="InterPro" id="IPR025660">
    <property type="entry name" value="Pept_his_AS"/>
</dbReference>
<dbReference type="PROSITE" id="PS00640">
    <property type="entry name" value="THIOL_PROTEASE_ASN"/>
    <property type="match status" value="1"/>
</dbReference>
<proteinExistence type="inferred from homology"/>
<feature type="compositionally biased region" description="Basic and acidic residues" evidence="4">
    <location>
        <begin position="276"/>
        <end position="291"/>
    </location>
</feature>
<evidence type="ECO:0000313" key="8">
    <source>
        <dbReference type="Proteomes" id="UP000039865"/>
    </source>
</evidence>
<evidence type="ECO:0000256" key="3">
    <source>
        <dbReference type="ARBA" id="ARBA00023157"/>
    </source>
</evidence>
<dbReference type="InParanoid" id="A0A078A9H0"/>
<dbReference type="InterPro" id="IPR000169">
    <property type="entry name" value="Pept_cys_AS"/>
</dbReference>
<dbReference type="PROSITE" id="PS00639">
    <property type="entry name" value="THIOL_PROTEASE_HIS"/>
    <property type="match status" value="1"/>
</dbReference>